<evidence type="ECO:0000256" key="2">
    <source>
        <dbReference type="ARBA" id="ARBA00022741"/>
    </source>
</evidence>
<dbReference type="GO" id="GO:0016787">
    <property type="term" value="F:hydrolase activity"/>
    <property type="evidence" value="ECO:0007669"/>
    <property type="project" value="UniProtKB-KW"/>
</dbReference>
<sequence length="439" mass="48537">MNKDNAGGFMSPDELQVIQETIETESLGSAAQKIQEYFEQLDKTELHIAVTGVSGKGKSTFVNAIRGLGDEDEGSAPTGVVETTMEPTPYHHPNYPNVTFWDLPGIGRETFSADQFLDKVGFHRYDFFIIISSERFTSHDANLGKAIQKMGKHFYFIRSKIDESLRAKRVRKSNYDEKATLDQIRQDCISGLQKFGVGAPKVFLISSFELDKYDFPQLQEAMEKELPKEKRHVFLLALPNLSVSVYQRKKELLQANIWKLALLSATVAAVPIPGLGFGVDVKLLAKEINKYKKAFGLDEASLKHLSKQVNVPVLELKKATRSGFDGDITDGMVIKMLAKVAGGELIVPGKEKREMTMSDFSNETGKTFSSMLSKLAGGGLMAAKEHLSCFVGIGTVAAGGIAFWVTRSMLKSCLEKLAEDAHCVMVRAFPNEGREQAHI</sequence>
<dbReference type="Gene3D" id="3.40.50.300">
    <property type="entry name" value="P-loop containing nucleotide triphosphate hydrolases"/>
    <property type="match status" value="1"/>
</dbReference>
<keyword evidence="4" id="KW-0342">GTP-binding</keyword>
<comment type="similarity">
    <text evidence="1">Belongs to the TRAFAC class dynamin-like GTPase superfamily. IRG family.</text>
</comment>
<evidence type="ECO:0000313" key="7">
    <source>
        <dbReference type="Proteomes" id="UP000824540"/>
    </source>
</evidence>
<keyword evidence="2" id="KW-0547">Nucleotide-binding</keyword>
<keyword evidence="7" id="KW-1185">Reference proteome</keyword>
<evidence type="ECO:0000256" key="1">
    <source>
        <dbReference type="ARBA" id="ARBA00005429"/>
    </source>
</evidence>
<keyword evidence="3" id="KW-0378">Hydrolase</keyword>
<dbReference type="InterPro" id="IPR051515">
    <property type="entry name" value="IRG"/>
</dbReference>
<reference evidence="6" key="1">
    <citation type="thesis" date="2021" institute="BYU ScholarsArchive" country="Provo, UT, USA">
        <title>Applications of and Algorithms for Genome Assembly and Genomic Analyses with an Emphasis on Marine Teleosts.</title>
        <authorList>
            <person name="Pickett B.D."/>
        </authorList>
    </citation>
    <scope>NUCLEOTIDE SEQUENCE</scope>
    <source>
        <strain evidence="6">HI-2016</strain>
    </source>
</reference>
<evidence type="ECO:0000259" key="5">
    <source>
        <dbReference type="PROSITE" id="PS51716"/>
    </source>
</evidence>
<dbReference type="GO" id="GO:0016020">
    <property type="term" value="C:membrane"/>
    <property type="evidence" value="ECO:0007669"/>
    <property type="project" value="InterPro"/>
</dbReference>
<accession>A0A8T2NGB4</accession>
<evidence type="ECO:0000256" key="4">
    <source>
        <dbReference type="ARBA" id="ARBA00023134"/>
    </source>
</evidence>
<protein>
    <recommendedName>
        <fullName evidence="5">IRG-type G domain-containing protein</fullName>
    </recommendedName>
</protein>
<dbReference type="EMBL" id="JAFBMS010000068">
    <property type="protein sequence ID" value="KAG9338340.1"/>
    <property type="molecule type" value="Genomic_DNA"/>
</dbReference>
<dbReference type="PANTHER" id="PTHR32341:SF10">
    <property type="entry name" value="INTERFERON-INDUCIBLE GTPASE 5"/>
    <property type="match status" value="1"/>
</dbReference>
<evidence type="ECO:0000256" key="3">
    <source>
        <dbReference type="ARBA" id="ARBA00022801"/>
    </source>
</evidence>
<name>A0A8T2NGB4_9TELE</name>
<dbReference type="InterPro" id="IPR027417">
    <property type="entry name" value="P-loop_NTPase"/>
</dbReference>
<dbReference type="Proteomes" id="UP000824540">
    <property type="component" value="Unassembled WGS sequence"/>
</dbReference>
<dbReference type="InterPro" id="IPR030385">
    <property type="entry name" value="G_IRG_dom"/>
</dbReference>
<dbReference type="FunFam" id="3.40.50.300:FF:000541">
    <property type="entry name" value="Immunity related GTPase M"/>
    <property type="match status" value="1"/>
</dbReference>
<evidence type="ECO:0000313" key="6">
    <source>
        <dbReference type="EMBL" id="KAG9338340.1"/>
    </source>
</evidence>
<dbReference type="Pfam" id="PF05049">
    <property type="entry name" value="IIGP"/>
    <property type="match status" value="1"/>
</dbReference>
<dbReference type="SUPFAM" id="SSF52540">
    <property type="entry name" value="P-loop containing nucleoside triphosphate hydrolases"/>
    <property type="match status" value="1"/>
</dbReference>
<comment type="caution">
    <text evidence="6">The sequence shown here is derived from an EMBL/GenBank/DDBJ whole genome shotgun (WGS) entry which is preliminary data.</text>
</comment>
<dbReference type="OrthoDB" id="422720at2759"/>
<organism evidence="6 7">
    <name type="scientific">Albula glossodonta</name>
    <name type="common">roundjaw bonefish</name>
    <dbReference type="NCBI Taxonomy" id="121402"/>
    <lineage>
        <taxon>Eukaryota</taxon>
        <taxon>Metazoa</taxon>
        <taxon>Chordata</taxon>
        <taxon>Craniata</taxon>
        <taxon>Vertebrata</taxon>
        <taxon>Euteleostomi</taxon>
        <taxon>Actinopterygii</taxon>
        <taxon>Neopterygii</taxon>
        <taxon>Teleostei</taxon>
        <taxon>Albuliformes</taxon>
        <taxon>Albulidae</taxon>
        <taxon>Albula</taxon>
    </lineage>
</organism>
<dbReference type="PANTHER" id="PTHR32341">
    <property type="entry name" value="INTERFERON-INDUCIBLE GTPASE"/>
    <property type="match status" value="1"/>
</dbReference>
<dbReference type="PROSITE" id="PS51716">
    <property type="entry name" value="G_IRG"/>
    <property type="match status" value="1"/>
</dbReference>
<dbReference type="InterPro" id="IPR007743">
    <property type="entry name" value="Immunity-related_GTPase-like"/>
</dbReference>
<dbReference type="GO" id="GO:0005525">
    <property type="term" value="F:GTP binding"/>
    <property type="evidence" value="ECO:0007669"/>
    <property type="project" value="UniProtKB-KW"/>
</dbReference>
<gene>
    <name evidence="6" type="ORF">JZ751_025897</name>
</gene>
<proteinExistence type="inferred from homology"/>
<feature type="domain" description="IRG-type G" evidence="5">
    <location>
        <begin position="44"/>
        <end position="225"/>
    </location>
</feature>
<dbReference type="AlphaFoldDB" id="A0A8T2NGB4"/>